<dbReference type="STRING" id="68775.A0A5C3M9R8"/>
<dbReference type="OrthoDB" id="74360at2759"/>
<reference evidence="2 3" key="1">
    <citation type="journal article" date="2019" name="Nat. Ecol. Evol.">
        <title>Megaphylogeny resolves global patterns of mushroom evolution.</title>
        <authorList>
            <person name="Varga T."/>
            <person name="Krizsan K."/>
            <person name="Foldi C."/>
            <person name="Dima B."/>
            <person name="Sanchez-Garcia M."/>
            <person name="Sanchez-Ramirez S."/>
            <person name="Szollosi G.J."/>
            <person name="Szarkandi J.G."/>
            <person name="Papp V."/>
            <person name="Albert L."/>
            <person name="Andreopoulos W."/>
            <person name="Angelini C."/>
            <person name="Antonin V."/>
            <person name="Barry K.W."/>
            <person name="Bougher N.L."/>
            <person name="Buchanan P."/>
            <person name="Buyck B."/>
            <person name="Bense V."/>
            <person name="Catcheside P."/>
            <person name="Chovatia M."/>
            <person name="Cooper J."/>
            <person name="Damon W."/>
            <person name="Desjardin D."/>
            <person name="Finy P."/>
            <person name="Geml J."/>
            <person name="Haridas S."/>
            <person name="Hughes K."/>
            <person name="Justo A."/>
            <person name="Karasinski D."/>
            <person name="Kautmanova I."/>
            <person name="Kiss B."/>
            <person name="Kocsube S."/>
            <person name="Kotiranta H."/>
            <person name="LaButti K.M."/>
            <person name="Lechner B.E."/>
            <person name="Liimatainen K."/>
            <person name="Lipzen A."/>
            <person name="Lukacs Z."/>
            <person name="Mihaltcheva S."/>
            <person name="Morgado L.N."/>
            <person name="Niskanen T."/>
            <person name="Noordeloos M.E."/>
            <person name="Ohm R.A."/>
            <person name="Ortiz-Santana B."/>
            <person name="Ovrebo C."/>
            <person name="Racz N."/>
            <person name="Riley R."/>
            <person name="Savchenko A."/>
            <person name="Shiryaev A."/>
            <person name="Soop K."/>
            <person name="Spirin V."/>
            <person name="Szebenyi C."/>
            <person name="Tomsovsky M."/>
            <person name="Tulloss R.E."/>
            <person name="Uehling J."/>
            <person name="Grigoriev I.V."/>
            <person name="Vagvolgyi C."/>
            <person name="Papp T."/>
            <person name="Martin F.M."/>
            <person name="Miettinen O."/>
            <person name="Hibbett D.S."/>
            <person name="Nagy L.G."/>
        </authorList>
    </citation>
    <scope>NUCLEOTIDE SEQUENCE [LARGE SCALE GENOMIC DNA]</scope>
    <source>
        <strain evidence="2 3">CBS 166.37</strain>
    </source>
</reference>
<keyword evidence="3" id="KW-1185">Reference proteome</keyword>
<dbReference type="EMBL" id="ML213593">
    <property type="protein sequence ID" value="TFK42010.1"/>
    <property type="molecule type" value="Genomic_DNA"/>
</dbReference>
<organism evidence="2 3">
    <name type="scientific">Crucibulum laeve</name>
    <dbReference type="NCBI Taxonomy" id="68775"/>
    <lineage>
        <taxon>Eukaryota</taxon>
        <taxon>Fungi</taxon>
        <taxon>Dikarya</taxon>
        <taxon>Basidiomycota</taxon>
        <taxon>Agaricomycotina</taxon>
        <taxon>Agaricomycetes</taxon>
        <taxon>Agaricomycetidae</taxon>
        <taxon>Agaricales</taxon>
        <taxon>Agaricineae</taxon>
        <taxon>Nidulariaceae</taxon>
        <taxon>Crucibulum</taxon>
    </lineage>
</organism>
<name>A0A5C3M9R8_9AGAR</name>
<protein>
    <submittedName>
        <fullName evidence="2">FAD/NAD-P-binding domain-containing protein</fullName>
    </submittedName>
</protein>
<dbReference type="SUPFAM" id="SSF51905">
    <property type="entry name" value="FAD/NAD(P)-binding domain"/>
    <property type="match status" value="1"/>
</dbReference>
<dbReference type="InterPro" id="IPR036188">
    <property type="entry name" value="FAD/NAD-bd_sf"/>
</dbReference>
<dbReference type="Proteomes" id="UP000308652">
    <property type="component" value="Unassembled WGS sequence"/>
</dbReference>
<gene>
    <name evidence="2" type="ORF">BDQ12DRAFT_624853</name>
</gene>
<evidence type="ECO:0000313" key="3">
    <source>
        <dbReference type="Proteomes" id="UP000308652"/>
    </source>
</evidence>
<proteinExistence type="inferred from homology"/>
<comment type="similarity">
    <text evidence="1">Belongs to the FAD-binding monooxygenase family.</text>
</comment>
<evidence type="ECO:0000256" key="1">
    <source>
        <dbReference type="ARBA" id="ARBA00010139"/>
    </source>
</evidence>
<accession>A0A5C3M9R8</accession>
<dbReference type="AlphaFoldDB" id="A0A5C3M9R8"/>
<sequence>MNNAENTSPSAFKHGDFSIDEARPMKVVVIGAGYSGIVAGIRFRQKIENLDLTIYESHAGVGGTWFVNKYPGLACDIPSHCYQLTFEDKTDWSAFYAPGPEIHDYLEGVVDKYKLRPYIKLQHRVTRAEYHEPSGKWHLTIKRPRNTTLNGVSKGNNTAQQNEEYWEEIEDTADVVFGALGGLSRWAWPDIEGLESFKGQVIHSAQWETGEGADKGWQDTIKSWGDKRVGVIGVGSSAIQLVPSIRPYVKHLVNYVRGKTWVSVTLVRESLMNLSGGEDVDNYFFTEKDKEAFKNREYYRKFRHSLEVNLNSAHVATMKGSAVQIVAQQEFRRIMLEKLAKKPWIADHIIPDFAVCCRRLTPGPGYLEALCEDNVDFIPTPIKKVTSDGIETSDGKSQQLDVIICATGFDTSYKLDFPVIGRGGLDLNDHHTPHPRTYLSVAVDGFPNWFQSLGPNSAVGAGSLLLLIERQVDYAVAATQKMQRERLKSMEVKPEAVEDFDEYLESYFPTTVFSGKCRSWYKAGKEEGRVIALWPGSSLHAARALAHPRWEDYNYEPLNGVKNRLHWLGDGHTVADRDAKRDRAWYLHEVDYPPVPDS</sequence>
<evidence type="ECO:0000313" key="2">
    <source>
        <dbReference type="EMBL" id="TFK42010.1"/>
    </source>
</evidence>
<dbReference type="Gene3D" id="3.50.50.60">
    <property type="entry name" value="FAD/NAD(P)-binding domain"/>
    <property type="match status" value="3"/>
</dbReference>
<dbReference type="PANTHER" id="PTHR42877">
    <property type="entry name" value="L-ORNITHINE N(5)-MONOOXYGENASE-RELATED"/>
    <property type="match status" value="1"/>
</dbReference>
<dbReference type="Pfam" id="PF13450">
    <property type="entry name" value="NAD_binding_8"/>
    <property type="match status" value="1"/>
</dbReference>
<dbReference type="PANTHER" id="PTHR42877:SF7">
    <property type="entry name" value="FLAVIN-BINDING MONOOXYGENASE-RELATED"/>
    <property type="match status" value="1"/>
</dbReference>
<dbReference type="InterPro" id="IPR051209">
    <property type="entry name" value="FAD-bind_Monooxygenase_sf"/>
</dbReference>